<sequence length="241" mass="26205">MESPARAQAHGPALIRLLAQISGTATPPPPASLASRLAQWVDWRQAVALSAALDARPASPAVGDDSHPLGDDGECARVRAALIRVIEGDRAFIATGVETDPPDAAFYRQRYVAMQQIMDADIRHLRGRMRARLTLRGGPQARLAAMDAVMEQALTPHERALLGPIADLLGQHFERLRQAAQTSPDRPAPSASTALRTSRTWLDVFRRDMQQLLHAELELRMQPTQGLLAALRTAPAGHHAQ</sequence>
<evidence type="ECO:0000313" key="2">
    <source>
        <dbReference type="Proteomes" id="UP001589896"/>
    </source>
</evidence>
<proteinExistence type="predicted"/>
<name>A0ABV6RJR0_9GAMM</name>
<reference evidence="1 2" key="1">
    <citation type="submission" date="2024-09" db="EMBL/GenBank/DDBJ databases">
        <authorList>
            <person name="Sun Q."/>
            <person name="Mori K."/>
        </authorList>
    </citation>
    <scope>NUCLEOTIDE SEQUENCE [LARGE SCALE GENOMIC DNA]</scope>
    <source>
        <strain evidence="1 2">KCTC 23076</strain>
    </source>
</reference>
<protein>
    <submittedName>
        <fullName evidence="1">DUF3348 family protein</fullName>
    </submittedName>
</protein>
<comment type="caution">
    <text evidence="1">The sequence shown here is derived from an EMBL/GenBank/DDBJ whole genome shotgun (WGS) entry which is preliminary data.</text>
</comment>
<dbReference type="EMBL" id="JBHLTG010000001">
    <property type="protein sequence ID" value="MFC0676809.1"/>
    <property type="molecule type" value="Genomic_DNA"/>
</dbReference>
<accession>A0ABV6RJR0</accession>
<evidence type="ECO:0000313" key="1">
    <source>
        <dbReference type="EMBL" id="MFC0676809.1"/>
    </source>
</evidence>
<organism evidence="1 2">
    <name type="scientific">Lysobacter korlensis</name>
    <dbReference type="NCBI Taxonomy" id="553636"/>
    <lineage>
        <taxon>Bacteria</taxon>
        <taxon>Pseudomonadati</taxon>
        <taxon>Pseudomonadota</taxon>
        <taxon>Gammaproteobacteria</taxon>
        <taxon>Lysobacterales</taxon>
        <taxon>Lysobacteraceae</taxon>
        <taxon>Lysobacter</taxon>
    </lineage>
</organism>
<gene>
    <name evidence="1" type="ORF">ACFFGH_02945</name>
</gene>
<keyword evidence="2" id="KW-1185">Reference proteome</keyword>
<dbReference type="RefSeq" id="WP_386664657.1">
    <property type="nucleotide sequence ID" value="NZ_JBHLTG010000001.1"/>
</dbReference>
<dbReference type="Pfam" id="PF11828">
    <property type="entry name" value="DUF3348"/>
    <property type="match status" value="1"/>
</dbReference>
<dbReference type="Proteomes" id="UP001589896">
    <property type="component" value="Unassembled WGS sequence"/>
</dbReference>
<dbReference type="InterPro" id="IPR021783">
    <property type="entry name" value="DUF3348"/>
</dbReference>